<dbReference type="Gene3D" id="3.90.1750.20">
    <property type="entry name" value="Putative Large Serine Recombinase, Chain B, Domain 2"/>
    <property type="match status" value="1"/>
</dbReference>
<evidence type="ECO:0000259" key="1">
    <source>
        <dbReference type="Pfam" id="PF13408"/>
    </source>
</evidence>
<name>A0ABS3AP17_9ACTN</name>
<protein>
    <submittedName>
        <fullName evidence="2">Zinc ribbon domain-containing protein</fullName>
    </submittedName>
</protein>
<dbReference type="InterPro" id="IPR038109">
    <property type="entry name" value="DNA_bind_recomb_sf"/>
</dbReference>
<proteinExistence type="predicted"/>
<feature type="domain" description="Recombinase zinc beta ribbon" evidence="1">
    <location>
        <begin position="51"/>
        <end position="106"/>
    </location>
</feature>
<evidence type="ECO:0000313" key="3">
    <source>
        <dbReference type="Proteomes" id="UP000724964"/>
    </source>
</evidence>
<dbReference type="PANTHER" id="PTHR30461:SF19">
    <property type="entry name" value="SITE-SPECIFIC RECOMBINASE RESOLVASE FAMILY"/>
    <property type="match status" value="1"/>
</dbReference>
<dbReference type="Proteomes" id="UP000724964">
    <property type="component" value="Unassembled WGS sequence"/>
</dbReference>
<dbReference type="InterPro" id="IPR050639">
    <property type="entry name" value="SSR_resolvase"/>
</dbReference>
<keyword evidence="3" id="KW-1185">Reference proteome</keyword>
<dbReference type="InterPro" id="IPR025827">
    <property type="entry name" value="Zn_ribbon_recom_dom"/>
</dbReference>
<dbReference type="Pfam" id="PF13408">
    <property type="entry name" value="Zn_ribbon_recom"/>
    <property type="match status" value="1"/>
</dbReference>
<dbReference type="PANTHER" id="PTHR30461">
    <property type="entry name" value="DNA-INVERTASE FROM LAMBDOID PROPHAGE"/>
    <property type="match status" value="1"/>
</dbReference>
<gene>
    <name evidence="2" type="ORF">JYT35_00565</name>
</gene>
<evidence type="ECO:0000313" key="2">
    <source>
        <dbReference type="EMBL" id="MBN4059591.1"/>
    </source>
</evidence>
<organism evidence="2 3">
    <name type="scientific">Acidimicrobium ferrooxidans</name>
    <dbReference type="NCBI Taxonomy" id="53635"/>
    <lineage>
        <taxon>Bacteria</taxon>
        <taxon>Bacillati</taxon>
        <taxon>Actinomycetota</taxon>
        <taxon>Acidimicrobiia</taxon>
        <taxon>Acidimicrobiales</taxon>
        <taxon>Acidimicrobiaceae</taxon>
        <taxon>Acidimicrobium</taxon>
    </lineage>
</organism>
<reference evidence="2" key="1">
    <citation type="submission" date="2021-02" db="EMBL/GenBank/DDBJ databases">
        <title>Activity-based single-cell genomes from oceanic crustal fluid captures similar information to metagenomic and metatranscriptomic surveys with orders of magnitude less sampling.</title>
        <authorList>
            <person name="D'Angelo T.S."/>
            <person name="Orcutt B.N."/>
        </authorList>
    </citation>
    <scope>NUCLEOTIDE SEQUENCE [LARGE SCALE GENOMIC DNA]</scope>
    <source>
        <strain evidence="2">AH-315-J10</strain>
    </source>
</reference>
<accession>A0ABS3AP17</accession>
<comment type="caution">
    <text evidence="2">The sequence shown here is derived from an EMBL/GenBank/DDBJ whole genome shotgun (WGS) entry which is preliminary data.</text>
</comment>
<sequence length="278" mass="31217">MRWNDRADWIWSENSAHEAIIDLDQFSAAQAIFTGAKRAKVRRERTKHTYLLSGLVYCAECGRRMQGSWNHDRPYYRCKFPAEYAVAKSVHPKTVYVREESLTPAIDNWLAELFDDNHINETCAALEAATGPDLADQNRQTTARKKLKECDDKLTKYRQALEAGTDPAIVGEWIEEVTLARKGAEIALRPTTTKGLLTSAEIKHLVRQLKGIVATLANAEPEDRKAVYSELSLTVVYHNDGRMQVSAGPDACTNECVRGVFLSCCQEAIGRISWRVAS</sequence>
<dbReference type="EMBL" id="JAFIUH010000006">
    <property type="protein sequence ID" value="MBN4059591.1"/>
    <property type="molecule type" value="Genomic_DNA"/>
</dbReference>